<dbReference type="AlphaFoldDB" id="A0A3S4ZRM1"/>
<sequence length="103" mass="11646">MPSYFVSINNIYQLALLPCQEREKKFVLPLEGLKQRGGDTGFFSKKPTFVIFHTDPRANVYKDHKTLELAADSVDAMESWKAALLRAGVFPERTVNADQLVCL</sequence>
<evidence type="ECO:0000313" key="3">
    <source>
        <dbReference type="Proteomes" id="UP000784294"/>
    </source>
</evidence>
<dbReference type="OrthoDB" id="5061070at2759"/>
<comment type="caution">
    <text evidence="2">The sequence shown here is derived from an EMBL/GenBank/DDBJ whole genome shotgun (WGS) entry which is preliminary data.</text>
</comment>
<accession>A0A3S4ZRM1</accession>
<dbReference type="InterPro" id="IPR001849">
    <property type="entry name" value="PH_domain"/>
</dbReference>
<evidence type="ECO:0000259" key="1">
    <source>
        <dbReference type="PROSITE" id="PS50003"/>
    </source>
</evidence>
<keyword evidence="3" id="KW-1185">Reference proteome</keyword>
<dbReference type="EMBL" id="CAAALY010035678">
    <property type="protein sequence ID" value="VEL18112.1"/>
    <property type="molecule type" value="Genomic_DNA"/>
</dbReference>
<feature type="domain" description="PH" evidence="1">
    <location>
        <begin position="1"/>
        <end position="89"/>
    </location>
</feature>
<dbReference type="InterPro" id="IPR011993">
    <property type="entry name" value="PH-like_dom_sf"/>
</dbReference>
<proteinExistence type="predicted"/>
<dbReference type="Proteomes" id="UP000784294">
    <property type="component" value="Unassembled WGS sequence"/>
</dbReference>
<dbReference type="PROSITE" id="PS50003">
    <property type="entry name" value="PH_DOMAIN"/>
    <property type="match status" value="1"/>
</dbReference>
<gene>
    <name evidence="2" type="ORF">PXEA_LOCUS11552</name>
</gene>
<reference evidence="2" key="1">
    <citation type="submission" date="2018-11" db="EMBL/GenBank/DDBJ databases">
        <authorList>
            <consortium name="Pathogen Informatics"/>
        </authorList>
    </citation>
    <scope>NUCLEOTIDE SEQUENCE</scope>
</reference>
<dbReference type="SUPFAM" id="SSF50729">
    <property type="entry name" value="PH domain-like"/>
    <property type="match status" value="1"/>
</dbReference>
<organism evidence="2 3">
    <name type="scientific">Protopolystoma xenopodis</name>
    <dbReference type="NCBI Taxonomy" id="117903"/>
    <lineage>
        <taxon>Eukaryota</taxon>
        <taxon>Metazoa</taxon>
        <taxon>Spiralia</taxon>
        <taxon>Lophotrochozoa</taxon>
        <taxon>Platyhelminthes</taxon>
        <taxon>Monogenea</taxon>
        <taxon>Polyopisthocotylea</taxon>
        <taxon>Polystomatidea</taxon>
        <taxon>Polystomatidae</taxon>
        <taxon>Protopolystoma</taxon>
    </lineage>
</organism>
<dbReference type="Gene3D" id="2.30.29.30">
    <property type="entry name" value="Pleckstrin-homology domain (PH domain)/Phosphotyrosine-binding domain (PTB)"/>
    <property type="match status" value="1"/>
</dbReference>
<evidence type="ECO:0000313" key="2">
    <source>
        <dbReference type="EMBL" id="VEL18112.1"/>
    </source>
</evidence>
<protein>
    <recommendedName>
        <fullName evidence="1">PH domain-containing protein</fullName>
    </recommendedName>
</protein>
<name>A0A3S4ZRM1_9PLAT</name>